<gene>
    <name evidence="8" type="ORF">NQ317_012167</name>
</gene>
<feature type="domain" description="Aminotransferase class V" evidence="7">
    <location>
        <begin position="34"/>
        <end position="369"/>
    </location>
</feature>
<dbReference type="InterPro" id="IPR000192">
    <property type="entry name" value="Aminotrans_V_dom"/>
</dbReference>
<comment type="cofactor">
    <cofactor evidence="1 4 6">
        <name>pyridoxal 5'-phosphate</name>
        <dbReference type="ChEBI" id="CHEBI:597326"/>
    </cofactor>
</comment>
<dbReference type="EMBL" id="JAPWTJ010000023">
    <property type="protein sequence ID" value="KAJ8984921.1"/>
    <property type="molecule type" value="Genomic_DNA"/>
</dbReference>
<dbReference type="PANTHER" id="PTHR21152:SF40">
    <property type="entry name" value="ALANINE--GLYOXYLATE AMINOTRANSFERASE"/>
    <property type="match status" value="1"/>
</dbReference>
<evidence type="ECO:0000256" key="3">
    <source>
        <dbReference type="ARBA" id="ARBA00022898"/>
    </source>
</evidence>
<evidence type="ECO:0000256" key="1">
    <source>
        <dbReference type="ARBA" id="ARBA00001933"/>
    </source>
</evidence>
<dbReference type="Pfam" id="PF00266">
    <property type="entry name" value="Aminotran_5"/>
    <property type="match status" value="1"/>
</dbReference>
<evidence type="ECO:0000259" key="7">
    <source>
        <dbReference type="Pfam" id="PF00266"/>
    </source>
</evidence>
<dbReference type="SUPFAM" id="SSF53383">
    <property type="entry name" value="PLP-dependent transferases"/>
    <property type="match status" value="1"/>
</dbReference>
<dbReference type="CDD" id="cd06451">
    <property type="entry name" value="AGAT_like"/>
    <property type="match status" value="1"/>
</dbReference>
<comment type="similarity">
    <text evidence="2 4 5">Belongs to the class-V pyridoxal-phosphate-dependent aminotransferase family.</text>
</comment>
<evidence type="ECO:0000256" key="2">
    <source>
        <dbReference type="ARBA" id="ARBA00009236"/>
    </source>
</evidence>
<dbReference type="EC" id="2.6.1.44" evidence="4"/>
<comment type="caution">
    <text evidence="8">The sequence shown here is derived from an EMBL/GenBank/DDBJ whole genome shotgun (WGS) entry which is preliminary data.</text>
</comment>
<evidence type="ECO:0000313" key="8">
    <source>
        <dbReference type="EMBL" id="KAJ8984921.1"/>
    </source>
</evidence>
<keyword evidence="3 4" id="KW-0663">Pyridoxal phosphate</keyword>
<sequence length="391" mass="42782">MDILPPESLKNEIIIPNKILMGPGPSNCSPRVLHAVGHQVVGHMHPEVFQAMDEIKEGLRYVFQTKNDLTLAVSASGHGGMEAVFSNLVEPGEKVLVAVSGIWGSRAADMARRYGAVAKEISTEVGNDFSLAQLENAIQNESPKLLFIVQGDSSTGVYQSLEGVGDICHRYNCLLAVDTVASLGGVAFFADRWKVDVVYSGSQKVIGCPPGLAPISFSPKAQKVIQERKTPVPVFYWDMKILGQQWNCFGGSVRPYHHTVSSNLIFGLREGLAIIAEEGLENVIRRHKECAQRLYEGLNRLGLQPLVAEVYKRLPTVTTVVVPENVNWRTVVGFAMKNYSLEINGGLGPTEGKVLRIGLMGYNATRQKVDLVLRVLQEALEHPGTRVTSKL</sequence>
<dbReference type="Gene3D" id="3.40.640.10">
    <property type="entry name" value="Type I PLP-dependent aspartate aminotransferase-like (Major domain)"/>
    <property type="match status" value="1"/>
</dbReference>
<dbReference type="InterPro" id="IPR015421">
    <property type="entry name" value="PyrdxlP-dep_Trfase_major"/>
</dbReference>
<proteinExistence type="inferred from homology"/>
<protein>
    <recommendedName>
        <fullName evidence="4">Alanine--glyoxylate aminotransferase</fullName>
        <ecNumber evidence="4">2.6.1.44</ecNumber>
    </recommendedName>
</protein>
<reference evidence="8" key="1">
    <citation type="journal article" date="2023" name="Insect Mol. Biol.">
        <title>Genome sequencing provides insights into the evolution of gene families encoding plant cell wall-degrading enzymes in longhorned beetles.</title>
        <authorList>
            <person name="Shin N.R."/>
            <person name="Okamura Y."/>
            <person name="Kirsch R."/>
            <person name="Pauchet Y."/>
        </authorList>
    </citation>
    <scope>NUCLEOTIDE SEQUENCE</scope>
    <source>
        <strain evidence="8">MMC_N1</strain>
    </source>
</reference>
<evidence type="ECO:0000256" key="4">
    <source>
        <dbReference type="PIRNR" id="PIRNR000524"/>
    </source>
</evidence>
<dbReference type="InterPro" id="IPR015424">
    <property type="entry name" value="PyrdxlP-dep_Trfase"/>
</dbReference>
<dbReference type="PIRSF" id="PIRSF000524">
    <property type="entry name" value="SPT"/>
    <property type="match status" value="1"/>
</dbReference>
<evidence type="ECO:0000256" key="6">
    <source>
        <dbReference type="RuleBase" id="RU004504"/>
    </source>
</evidence>
<dbReference type="InterPro" id="IPR020578">
    <property type="entry name" value="Aminotrans_V_PyrdxlP_BS"/>
</dbReference>
<dbReference type="InterPro" id="IPR015422">
    <property type="entry name" value="PyrdxlP-dep_Trfase_small"/>
</dbReference>
<evidence type="ECO:0000256" key="5">
    <source>
        <dbReference type="RuleBase" id="RU004075"/>
    </source>
</evidence>
<dbReference type="Gene3D" id="3.90.1150.10">
    <property type="entry name" value="Aspartate Aminotransferase, domain 1"/>
    <property type="match status" value="1"/>
</dbReference>
<comment type="catalytic activity">
    <reaction evidence="4">
        <text>glyoxylate + L-alanine = glycine + pyruvate</text>
        <dbReference type="Rhea" id="RHEA:24248"/>
        <dbReference type="ChEBI" id="CHEBI:15361"/>
        <dbReference type="ChEBI" id="CHEBI:36655"/>
        <dbReference type="ChEBI" id="CHEBI:57305"/>
        <dbReference type="ChEBI" id="CHEBI:57972"/>
        <dbReference type="EC" id="2.6.1.44"/>
    </reaction>
</comment>
<dbReference type="InterPro" id="IPR024169">
    <property type="entry name" value="SP_NH2Trfase/AEP_transaminase"/>
</dbReference>
<evidence type="ECO:0000313" key="9">
    <source>
        <dbReference type="Proteomes" id="UP001162164"/>
    </source>
</evidence>
<dbReference type="Proteomes" id="UP001162164">
    <property type="component" value="Unassembled WGS sequence"/>
</dbReference>
<name>A0ABQ9K2X3_9CUCU</name>
<dbReference type="PROSITE" id="PS00595">
    <property type="entry name" value="AA_TRANSFER_CLASS_5"/>
    <property type="match status" value="1"/>
</dbReference>
<keyword evidence="9" id="KW-1185">Reference proteome</keyword>
<organism evidence="8 9">
    <name type="scientific">Molorchus minor</name>
    <dbReference type="NCBI Taxonomy" id="1323400"/>
    <lineage>
        <taxon>Eukaryota</taxon>
        <taxon>Metazoa</taxon>
        <taxon>Ecdysozoa</taxon>
        <taxon>Arthropoda</taxon>
        <taxon>Hexapoda</taxon>
        <taxon>Insecta</taxon>
        <taxon>Pterygota</taxon>
        <taxon>Neoptera</taxon>
        <taxon>Endopterygota</taxon>
        <taxon>Coleoptera</taxon>
        <taxon>Polyphaga</taxon>
        <taxon>Cucujiformia</taxon>
        <taxon>Chrysomeloidea</taxon>
        <taxon>Cerambycidae</taxon>
        <taxon>Lamiinae</taxon>
        <taxon>Monochamini</taxon>
        <taxon>Molorchus</taxon>
    </lineage>
</organism>
<dbReference type="PANTHER" id="PTHR21152">
    <property type="entry name" value="AMINOTRANSFERASE CLASS V"/>
    <property type="match status" value="1"/>
</dbReference>
<accession>A0ABQ9K2X3</accession>